<evidence type="ECO:0000313" key="2">
    <source>
        <dbReference type="Proteomes" id="UP000193648"/>
    </source>
</evidence>
<dbReference type="GeneID" id="33566930"/>
<dbReference type="AlphaFoldDB" id="A0A1Y2GFM4"/>
<dbReference type="GO" id="GO:0019005">
    <property type="term" value="C:SCF ubiquitin ligase complex"/>
    <property type="evidence" value="ECO:0007669"/>
    <property type="project" value="TreeGrafter"/>
</dbReference>
<comment type="caution">
    <text evidence="1">The sequence shown here is derived from an EMBL/GenBank/DDBJ whole genome shotgun (WGS) entry which is preliminary data.</text>
</comment>
<dbReference type="Proteomes" id="UP000193648">
    <property type="component" value="Unassembled WGS sequence"/>
</dbReference>
<dbReference type="PANTHER" id="PTHR13318">
    <property type="entry name" value="PARTNER OF PAIRED, ISOFORM B-RELATED"/>
    <property type="match status" value="1"/>
</dbReference>
<dbReference type="SUPFAM" id="SSF52047">
    <property type="entry name" value="RNI-like"/>
    <property type="match status" value="1"/>
</dbReference>
<dbReference type="Gene3D" id="3.80.10.10">
    <property type="entry name" value="Ribonuclease Inhibitor"/>
    <property type="match status" value="1"/>
</dbReference>
<evidence type="ECO:0008006" key="3">
    <source>
        <dbReference type="Google" id="ProtNLM"/>
    </source>
</evidence>
<dbReference type="RefSeq" id="XP_021878874.1">
    <property type="nucleotide sequence ID" value="XM_022025086.1"/>
</dbReference>
<reference evidence="1 2" key="1">
    <citation type="submission" date="2016-07" db="EMBL/GenBank/DDBJ databases">
        <title>Pervasive Adenine N6-methylation of Active Genes in Fungi.</title>
        <authorList>
            <consortium name="DOE Joint Genome Institute"/>
            <person name="Mondo S.J."/>
            <person name="Dannebaum R.O."/>
            <person name="Kuo R.C."/>
            <person name="Labutti K."/>
            <person name="Haridas S."/>
            <person name="Kuo A."/>
            <person name="Salamov A."/>
            <person name="Ahrendt S.R."/>
            <person name="Lipzen A."/>
            <person name="Sullivan W."/>
            <person name="Andreopoulos W.B."/>
            <person name="Clum A."/>
            <person name="Lindquist E."/>
            <person name="Daum C."/>
            <person name="Ramamoorthy G.K."/>
            <person name="Gryganskyi A."/>
            <person name="Culley D."/>
            <person name="Magnuson J.K."/>
            <person name="James T.Y."/>
            <person name="O'Malley M.A."/>
            <person name="Stajich J.E."/>
            <person name="Spatafora J.W."/>
            <person name="Visel A."/>
            <person name="Grigoriev I.V."/>
        </authorList>
    </citation>
    <scope>NUCLEOTIDE SEQUENCE [LARGE SCALE GENOMIC DNA]</scope>
    <source>
        <strain evidence="1 2">NRRL 3116</strain>
    </source>
</reference>
<gene>
    <name evidence="1" type="ORF">BCR41DRAFT_358681</name>
</gene>
<name>A0A1Y2GFM4_9FUNG</name>
<proteinExistence type="predicted"/>
<dbReference type="InterPro" id="IPR032675">
    <property type="entry name" value="LRR_dom_sf"/>
</dbReference>
<keyword evidence="2" id="KW-1185">Reference proteome</keyword>
<sequence length="439" mass="50242">MMSNSNLSPMDIPEIILRVGDFLEQDDLLRCILVSRTFRNTLAGSISIYKRIEVGETYSRYRKYPTGAALQSYKENIEELLFYYKFPKEYMSLQGCVRLQSIECRSQLSFNLSELSSLIMSHSSTITKFELTTPGDSSLREIWTALLGCTHLEVLTISSTYVSNDQVDLFFRVCKRVRCLEMSCVTINRLPSNFLNDGTDEFIFPNMTTLRLRFVKISTPPTFYSSSYCLGILAKRCPKLRSLKFGEYTDDDISYPTGGRDIYKAVFVDHPFTSTSLSDLYMGSFRIKDEDMAALLRKMTELRRLDIPDCEFGPLSMQELLADEQEVLDGGHIVRKRRDRRLCDTIQVLRFNKQATIFAGVGQAILSNCPRLKVLAGPKVKVTEIVDGEEWVSTDLTHLVIQLEADVDQESTEGMQKQRIVFRQLGKLTKLHVLNLTHY</sequence>
<protein>
    <recommendedName>
        <fullName evidence="3">F-box domain-containing protein</fullName>
    </recommendedName>
</protein>
<evidence type="ECO:0000313" key="1">
    <source>
        <dbReference type="EMBL" id="ORZ09421.1"/>
    </source>
</evidence>
<dbReference type="InParanoid" id="A0A1Y2GFM4"/>
<accession>A0A1Y2GFM4</accession>
<feature type="non-terminal residue" evidence="1">
    <location>
        <position position="439"/>
    </location>
</feature>
<organism evidence="1 2">
    <name type="scientific">Lobosporangium transversale</name>
    <dbReference type="NCBI Taxonomy" id="64571"/>
    <lineage>
        <taxon>Eukaryota</taxon>
        <taxon>Fungi</taxon>
        <taxon>Fungi incertae sedis</taxon>
        <taxon>Mucoromycota</taxon>
        <taxon>Mortierellomycotina</taxon>
        <taxon>Mortierellomycetes</taxon>
        <taxon>Mortierellales</taxon>
        <taxon>Mortierellaceae</taxon>
        <taxon>Lobosporangium</taxon>
    </lineage>
</organism>
<dbReference type="EMBL" id="MCFF01000034">
    <property type="protein sequence ID" value="ORZ09421.1"/>
    <property type="molecule type" value="Genomic_DNA"/>
</dbReference>
<dbReference type="GO" id="GO:0031146">
    <property type="term" value="P:SCF-dependent proteasomal ubiquitin-dependent protein catabolic process"/>
    <property type="evidence" value="ECO:0007669"/>
    <property type="project" value="TreeGrafter"/>
</dbReference>